<dbReference type="Proteomes" id="UP000193077">
    <property type="component" value="Unassembled WGS sequence"/>
</dbReference>
<accession>A0A1Y5S273</accession>
<feature type="transmembrane region" description="Helical" evidence="1">
    <location>
        <begin position="16"/>
        <end position="34"/>
    </location>
</feature>
<keyword evidence="1" id="KW-0472">Membrane</keyword>
<organism evidence="2 3">
    <name type="scientific">Falsiruegeria litorea R37</name>
    <dbReference type="NCBI Taxonomy" id="1200284"/>
    <lineage>
        <taxon>Bacteria</taxon>
        <taxon>Pseudomonadati</taxon>
        <taxon>Pseudomonadota</taxon>
        <taxon>Alphaproteobacteria</taxon>
        <taxon>Rhodobacterales</taxon>
        <taxon>Roseobacteraceae</taxon>
        <taxon>Falsiruegeria</taxon>
    </lineage>
</organism>
<name>A0A1Y5S273_9RHOB</name>
<evidence type="ECO:0000256" key="1">
    <source>
        <dbReference type="SAM" id="Phobius"/>
    </source>
</evidence>
<keyword evidence="1" id="KW-0812">Transmembrane</keyword>
<gene>
    <name evidence="2" type="ORF">TRL7639_01290</name>
</gene>
<proteinExistence type="predicted"/>
<keyword evidence="1" id="KW-1133">Transmembrane helix</keyword>
<protein>
    <submittedName>
        <fullName evidence="2">Bacterial cellulose synthase subunit</fullName>
    </submittedName>
</protein>
<dbReference type="EMBL" id="FWFO01000001">
    <property type="protein sequence ID" value="SLN30917.1"/>
    <property type="molecule type" value="Genomic_DNA"/>
</dbReference>
<sequence length="558" mass="61293">MPCGVTAGVGETELRLIGIAVLALILFAFVAIAVNRSEDLFETGGLKDIRDGREVHELETGEARLPDKIEGAAGFVDLEVLQSDEWTALTGFSGHRRFSLPLPRDTAFSAAVLEIFVKTEMEFETAGRLQFEVNGHRRGEIVLEPGETNMRVRIPLEPIDLERPWIDVNITVDGNNPKAECAEDWTGGVVVSIQPETHVRVALDEPITSTADALIASGFPVRIVWPSQTPEVITAADPVISWRWLPFAAKASFVDKGVARETDVEVPIEDVVELHHWVVQQENIRRELEGENNLSWPLPIIGQDGAAASREFRNRTSWVYRYSRTSMPDLQLPDMLDLKMQMVSTDSSASWLLIVFLNGDIVYSQTLPTTQTSFEHSIPLPKNVQSIDNELRVSLISDEEKTGRCVQGRPAAAKINVGTGLDNRGSDATELYAGVLNAMSPVINLMIEGPVTAHDLNFGFLALSKIFLHNSFDYREGGLGNLDHSQPSVTIVALENLTAALDQMKGQDRPYWVAYSVVTSAPDPETMAFAGDDPALASAIDLHRPESALIVVPAKQDE</sequence>
<dbReference type="AlphaFoldDB" id="A0A1Y5S273"/>
<evidence type="ECO:0000313" key="3">
    <source>
        <dbReference type="Proteomes" id="UP000193077"/>
    </source>
</evidence>
<keyword evidence="3" id="KW-1185">Reference proteome</keyword>
<reference evidence="2 3" key="1">
    <citation type="submission" date="2017-03" db="EMBL/GenBank/DDBJ databases">
        <authorList>
            <person name="Afonso C.L."/>
            <person name="Miller P.J."/>
            <person name="Scott M.A."/>
            <person name="Spackman E."/>
            <person name="Goraichik I."/>
            <person name="Dimitrov K.M."/>
            <person name="Suarez D.L."/>
            <person name="Swayne D.E."/>
        </authorList>
    </citation>
    <scope>NUCLEOTIDE SEQUENCE [LARGE SCALE GENOMIC DNA]</scope>
    <source>
        <strain evidence="2 3">CECT 7639</strain>
    </source>
</reference>
<evidence type="ECO:0000313" key="2">
    <source>
        <dbReference type="EMBL" id="SLN30917.1"/>
    </source>
</evidence>